<reference evidence="2 3" key="1">
    <citation type="submission" date="2018-07" db="EMBL/GenBank/DDBJ databases">
        <title>Genomic Encyclopedia of Type Strains, Phase III (KMG-III): the genomes of soil and plant-associated and newly described type strains.</title>
        <authorList>
            <person name="Whitman W."/>
        </authorList>
    </citation>
    <scope>NUCLEOTIDE SEQUENCE [LARGE SCALE GENOMIC DNA]</scope>
    <source>
        <strain evidence="2 3">CECT 8333</strain>
    </source>
</reference>
<dbReference type="Pfam" id="PF09992">
    <property type="entry name" value="NAGPA"/>
    <property type="match status" value="1"/>
</dbReference>
<dbReference type="PANTHER" id="PTHR40446">
    <property type="entry name" value="N-ACETYLGLUCOSAMINE-1-PHOSPHODIESTER ALPHA-N-ACETYLGLUCOSAMINIDASE"/>
    <property type="match status" value="1"/>
</dbReference>
<gene>
    <name evidence="2" type="ORF">DFP94_103405</name>
</gene>
<dbReference type="InterPro" id="IPR018711">
    <property type="entry name" value="NAGPA"/>
</dbReference>
<evidence type="ECO:0000259" key="1">
    <source>
        <dbReference type="Pfam" id="PF09992"/>
    </source>
</evidence>
<dbReference type="PANTHER" id="PTHR40446:SF2">
    <property type="entry name" value="N-ACETYLGLUCOSAMINE-1-PHOSPHODIESTER ALPHA-N-ACETYLGLUCOSAMINIDASE"/>
    <property type="match status" value="1"/>
</dbReference>
<name>A0A369BGK6_9BACL</name>
<proteinExistence type="predicted"/>
<dbReference type="AlphaFoldDB" id="A0A369BGK6"/>
<evidence type="ECO:0000313" key="2">
    <source>
        <dbReference type="EMBL" id="RCX20673.1"/>
    </source>
</evidence>
<dbReference type="InterPro" id="IPR036873">
    <property type="entry name" value="Rhodanese-like_dom_sf"/>
</dbReference>
<accession>A0A369BGK6</accession>
<sequence>MKASGDRRTIFTYDKNLLADLIPGGDFNERFAQGTVQGALQAGPRLLVNGKVSLDVKTEGFKDPKILTGGGARSALGLTRDHKLILLTTGGATIPQLAEIMKQAGAYQAMNLDGGASSGLYYNGKYLTTPGRKISNALVITYQ</sequence>
<feature type="domain" description="Phosphodiester glycosidase" evidence="1">
    <location>
        <begin position="34"/>
        <end position="141"/>
    </location>
</feature>
<dbReference type="SUPFAM" id="SSF52821">
    <property type="entry name" value="Rhodanese/Cell cycle control phosphatase"/>
    <property type="match status" value="1"/>
</dbReference>
<dbReference type="Proteomes" id="UP000253090">
    <property type="component" value="Unassembled WGS sequence"/>
</dbReference>
<keyword evidence="3" id="KW-1185">Reference proteome</keyword>
<comment type="caution">
    <text evidence="2">The sequence shown here is derived from an EMBL/GenBank/DDBJ whole genome shotgun (WGS) entry which is preliminary data.</text>
</comment>
<evidence type="ECO:0000313" key="3">
    <source>
        <dbReference type="Proteomes" id="UP000253090"/>
    </source>
</evidence>
<organism evidence="2 3">
    <name type="scientific">Fontibacillus phaseoli</name>
    <dbReference type="NCBI Taxonomy" id="1416533"/>
    <lineage>
        <taxon>Bacteria</taxon>
        <taxon>Bacillati</taxon>
        <taxon>Bacillota</taxon>
        <taxon>Bacilli</taxon>
        <taxon>Bacillales</taxon>
        <taxon>Paenibacillaceae</taxon>
        <taxon>Fontibacillus</taxon>
    </lineage>
</organism>
<protein>
    <submittedName>
        <fullName evidence="2">Uncharacterized protein DUF2233</fullName>
    </submittedName>
</protein>
<dbReference type="EMBL" id="QPJW01000003">
    <property type="protein sequence ID" value="RCX20673.1"/>
    <property type="molecule type" value="Genomic_DNA"/>
</dbReference>